<proteinExistence type="predicted"/>
<evidence type="ECO:0000256" key="1">
    <source>
        <dbReference type="SAM" id="MobiDB-lite"/>
    </source>
</evidence>
<organism evidence="2 3">
    <name type="scientific">Limosilactobacillus antri DSM 16041</name>
    <dbReference type="NCBI Taxonomy" id="525309"/>
    <lineage>
        <taxon>Bacteria</taxon>
        <taxon>Bacillati</taxon>
        <taxon>Bacillota</taxon>
        <taxon>Bacilli</taxon>
        <taxon>Lactobacillales</taxon>
        <taxon>Lactobacillaceae</taxon>
        <taxon>Limosilactobacillus</taxon>
    </lineage>
</organism>
<sequence length="166" mass="18983">MQIHHSTEVANLARKQKLLSQSTGHLRVVEQEAKYKAEFLAADGLPELQKTPPAHLDKVAKAEYRRIISSLGKLPLRNLDRSELELYCTWYSIYNRASKEFREVKDIAGDPDSVNYYTSIFDKCTRNIKGLASDLGLTVNSRLQMNMPKADKEEEHKSLREKFGIS</sequence>
<accession>C8P8Y9</accession>
<dbReference type="EMBL" id="ACLL01000051">
    <property type="protein sequence ID" value="EEW53060.1"/>
    <property type="molecule type" value="Genomic_DNA"/>
</dbReference>
<dbReference type="AlphaFoldDB" id="C8P8Y9"/>
<evidence type="ECO:0000313" key="3">
    <source>
        <dbReference type="Proteomes" id="UP000003675"/>
    </source>
</evidence>
<comment type="caution">
    <text evidence="2">The sequence shown here is derived from an EMBL/GenBank/DDBJ whole genome shotgun (WGS) entry which is preliminary data.</text>
</comment>
<evidence type="ECO:0000313" key="2">
    <source>
        <dbReference type="EMBL" id="EEW53060.1"/>
    </source>
</evidence>
<reference evidence="2 3" key="1">
    <citation type="submission" date="2009-09" db="EMBL/GenBank/DDBJ databases">
        <authorList>
            <person name="Qin X."/>
            <person name="Bachman B."/>
            <person name="Battles P."/>
            <person name="Bell A."/>
            <person name="Bess C."/>
            <person name="Bickham C."/>
            <person name="Chaboub L."/>
            <person name="Chen D."/>
            <person name="Coyle M."/>
            <person name="Deiros D.R."/>
            <person name="Dinh H."/>
            <person name="Forbes L."/>
            <person name="Fowler G."/>
            <person name="Francisco L."/>
            <person name="Fu Q."/>
            <person name="Gubbala S."/>
            <person name="Hale W."/>
            <person name="Han Y."/>
            <person name="Hemphill L."/>
            <person name="Highlander S.K."/>
            <person name="Hirani K."/>
            <person name="Hogues M."/>
            <person name="Jackson L."/>
            <person name="Jakkamsetti A."/>
            <person name="Javaid M."/>
            <person name="Jiang H."/>
            <person name="Korchina V."/>
            <person name="Kovar C."/>
            <person name="Lara F."/>
            <person name="Lee S."/>
            <person name="Mata R."/>
            <person name="Mathew T."/>
            <person name="Moen C."/>
            <person name="Morales K."/>
            <person name="Munidasa M."/>
            <person name="Nazareth L."/>
            <person name="Ngo R."/>
            <person name="Nguyen L."/>
            <person name="Okwuonu G."/>
            <person name="Ongeri F."/>
            <person name="Patil S."/>
            <person name="Petrosino J."/>
            <person name="Pham C."/>
            <person name="Pham P."/>
            <person name="Pu L.-L."/>
            <person name="Puazo M."/>
            <person name="Raj R."/>
            <person name="Reid J."/>
            <person name="Rouhana J."/>
            <person name="Saada N."/>
            <person name="Shang Y."/>
            <person name="Simmons D."/>
            <person name="Thornton R."/>
            <person name="Warren J."/>
            <person name="Weissenberger G."/>
            <person name="Zhang J."/>
            <person name="Zhang L."/>
            <person name="Zhou C."/>
            <person name="Zhu D."/>
            <person name="Muzny D."/>
            <person name="Worley K."/>
            <person name="Gibbs R."/>
        </authorList>
    </citation>
    <scope>NUCLEOTIDE SEQUENCE [LARGE SCALE GENOMIC DNA]</scope>
    <source>
        <strain evidence="2 3">DSM 16041</strain>
    </source>
</reference>
<feature type="region of interest" description="Disordered" evidence="1">
    <location>
        <begin position="147"/>
        <end position="166"/>
    </location>
</feature>
<dbReference type="STRING" id="525309.HMPREF0494_1783"/>
<protein>
    <submittedName>
        <fullName evidence="2">Phage terminase, small subunit</fullName>
    </submittedName>
</protein>
<dbReference type="Pfam" id="PF05119">
    <property type="entry name" value="Terminase_4"/>
    <property type="match status" value="1"/>
</dbReference>
<dbReference type="Proteomes" id="UP000003675">
    <property type="component" value="Unassembled WGS sequence"/>
</dbReference>
<name>C8P8Y9_9LACO</name>
<gene>
    <name evidence="2" type="ORF">HMPREF0494_1783</name>
</gene>
<dbReference type="InterPro" id="IPR006448">
    <property type="entry name" value="Phage_term_ssu_P27"/>
</dbReference>
<dbReference type="HOGENOM" id="CLU_107958_1_2_9"/>
<dbReference type="eggNOG" id="COG3747">
    <property type="taxonomic scope" value="Bacteria"/>
</dbReference>
<feature type="compositionally biased region" description="Basic and acidic residues" evidence="1">
    <location>
        <begin position="149"/>
        <end position="166"/>
    </location>
</feature>